<accession>A0A2U1MUT8</accession>
<dbReference type="AlphaFoldDB" id="A0A2U1MUT8"/>
<feature type="domain" description="EF-hand" evidence="3">
    <location>
        <begin position="20"/>
        <end position="55"/>
    </location>
</feature>
<comment type="caution">
    <text evidence="4">The sequence shown here is derived from an EMBL/GenBank/DDBJ whole genome shotgun (WGS) entry which is preliminary data.</text>
</comment>
<evidence type="ECO:0000256" key="2">
    <source>
        <dbReference type="SAM" id="MobiDB-lite"/>
    </source>
</evidence>
<dbReference type="PROSITE" id="PS00018">
    <property type="entry name" value="EF_HAND_1"/>
    <property type="match status" value="1"/>
</dbReference>
<dbReference type="InterPro" id="IPR018247">
    <property type="entry name" value="EF_Hand_1_Ca_BS"/>
</dbReference>
<feature type="region of interest" description="Disordered" evidence="2">
    <location>
        <begin position="281"/>
        <end position="302"/>
    </location>
</feature>
<keyword evidence="5" id="KW-1185">Reference proteome</keyword>
<dbReference type="STRING" id="35608.A0A2U1MUT8"/>
<dbReference type="InterPro" id="IPR011992">
    <property type="entry name" value="EF-hand-dom_pair"/>
</dbReference>
<keyword evidence="1" id="KW-0106">Calcium</keyword>
<dbReference type="CDD" id="cd00051">
    <property type="entry name" value="EFh"/>
    <property type="match status" value="1"/>
</dbReference>
<dbReference type="GO" id="GO:0005509">
    <property type="term" value="F:calcium ion binding"/>
    <property type="evidence" value="ECO:0007669"/>
    <property type="project" value="InterPro"/>
</dbReference>
<dbReference type="SUPFAM" id="SSF47473">
    <property type="entry name" value="EF-hand"/>
    <property type="match status" value="1"/>
</dbReference>
<organism evidence="4 5">
    <name type="scientific">Artemisia annua</name>
    <name type="common">Sweet wormwood</name>
    <dbReference type="NCBI Taxonomy" id="35608"/>
    <lineage>
        <taxon>Eukaryota</taxon>
        <taxon>Viridiplantae</taxon>
        <taxon>Streptophyta</taxon>
        <taxon>Embryophyta</taxon>
        <taxon>Tracheophyta</taxon>
        <taxon>Spermatophyta</taxon>
        <taxon>Magnoliopsida</taxon>
        <taxon>eudicotyledons</taxon>
        <taxon>Gunneridae</taxon>
        <taxon>Pentapetalae</taxon>
        <taxon>asterids</taxon>
        <taxon>campanulids</taxon>
        <taxon>Asterales</taxon>
        <taxon>Asteraceae</taxon>
        <taxon>Asteroideae</taxon>
        <taxon>Anthemideae</taxon>
        <taxon>Artemisiinae</taxon>
        <taxon>Artemisia</taxon>
    </lineage>
</organism>
<evidence type="ECO:0000313" key="5">
    <source>
        <dbReference type="Proteomes" id="UP000245207"/>
    </source>
</evidence>
<evidence type="ECO:0000259" key="3">
    <source>
        <dbReference type="PROSITE" id="PS50222"/>
    </source>
</evidence>
<feature type="domain" description="EF-hand" evidence="3">
    <location>
        <begin position="64"/>
        <end position="99"/>
    </location>
</feature>
<dbReference type="Pfam" id="PF13499">
    <property type="entry name" value="EF-hand_7"/>
    <property type="match status" value="1"/>
</dbReference>
<dbReference type="PROSITE" id="PS50222">
    <property type="entry name" value="EF_HAND_2"/>
    <property type="match status" value="2"/>
</dbReference>
<sequence length="484" mass="55501">MSVVFIDGPMVEKFLKDSDAFGKCIEERFNTLDVNKDGVLSRDELRNEATDLASVELMLQSKEEVDNVYDAIFEKFDTGKKGTLKREEFSLLMKEVIQAQADGIGKTPVCIILQEDSLLQKLNEKNDYKLSSKRSRGKRVCDSRGSIGENVFNKLELETNCTSQLAAATTSHVLVKKSFGASVKYVIEFMSIRNICEEVFESVKRSFKCCYCEWGCTMVIEFDCNWFKLRLTLFWYGSDCHYKSNVAAKWVINQIEELAHVMQSIKANKLQQQRKRMFRPKGSPEIGNRTPRFRSRPQDNDDSTRKVVSTVVYKVGECVQELLLLWKEYESVTKLKEMEEGLKGVLAIVEHKEYIVPMMQIYLVLDQSLASMNHITCVNCLCVIMSMYCNFCGDMTWIRARVSGVSNQRMPYVNIGVGWSIGFNCVESGRRFEAMLKLFLQPWSHYRNFRSNPALLIEWHVRPGLIQSVIGCLTSIHLTTPDCS</sequence>
<dbReference type="PANTHER" id="PTHR34574:SF12">
    <property type="entry name" value="CALCIUM-BINDING EF HAND FAMILY PROTEIN"/>
    <property type="match status" value="1"/>
</dbReference>
<dbReference type="EMBL" id="PKPP01004301">
    <property type="protein sequence ID" value="PWA65025.1"/>
    <property type="molecule type" value="Genomic_DNA"/>
</dbReference>
<dbReference type="SMART" id="SM00054">
    <property type="entry name" value="EFh"/>
    <property type="match status" value="2"/>
</dbReference>
<dbReference type="InterPro" id="IPR002048">
    <property type="entry name" value="EF_hand_dom"/>
</dbReference>
<dbReference type="Gene3D" id="1.10.238.10">
    <property type="entry name" value="EF-hand"/>
    <property type="match status" value="1"/>
</dbReference>
<protein>
    <submittedName>
        <fullName evidence="4">Calcium-binding EF-hand</fullName>
    </submittedName>
</protein>
<evidence type="ECO:0000256" key="1">
    <source>
        <dbReference type="ARBA" id="ARBA00022837"/>
    </source>
</evidence>
<name>A0A2U1MUT8_ARTAN</name>
<reference evidence="4 5" key="1">
    <citation type="journal article" date="2018" name="Mol. Plant">
        <title>The genome of Artemisia annua provides insight into the evolution of Asteraceae family and artemisinin biosynthesis.</title>
        <authorList>
            <person name="Shen Q."/>
            <person name="Zhang L."/>
            <person name="Liao Z."/>
            <person name="Wang S."/>
            <person name="Yan T."/>
            <person name="Shi P."/>
            <person name="Liu M."/>
            <person name="Fu X."/>
            <person name="Pan Q."/>
            <person name="Wang Y."/>
            <person name="Lv Z."/>
            <person name="Lu X."/>
            <person name="Zhang F."/>
            <person name="Jiang W."/>
            <person name="Ma Y."/>
            <person name="Chen M."/>
            <person name="Hao X."/>
            <person name="Li L."/>
            <person name="Tang Y."/>
            <person name="Lv G."/>
            <person name="Zhou Y."/>
            <person name="Sun X."/>
            <person name="Brodelius P.E."/>
            <person name="Rose J.K.C."/>
            <person name="Tang K."/>
        </authorList>
    </citation>
    <scope>NUCLEOTIDE SEQUENCE [LARGE SCALE GENOMIC DNA]</scope>
    <source>
        <strain evidence="5">cv. Huhao1</strain>
        <tissue evidence="4">Leaf</tissue>
    </source>
</reference>
<evidence type="ECO:0000313" key="4">
    <source>
        <dbReference type="EMBL" id="PWA65025.1"/>
    </source>
</evidence>
<gene>
    <name evidence="4" type="ORF">CTI12_AA339470</name>
</gene>
<dbReference type="PANTHER" id="PTHR34574">
    <property type="entry name" value="CALCIUM-BINDING EF-HAND FAMILY PROTEIN-RELATED"/>
    <property type="match status" value="1"/>
</dbReference>
<dbReference type="Proteomes" id="UP000245207">
    <property type="component" value="Unassembled WGS sequence"/>
</dbReference>
<proteinExistence type="predicted"/>
<dbReference type="OrthoDB" id="186625at2759"/>